<dbReference type="Gene3D" id="1.10.510.10">
    <property type="entry name" value="Transferase(Phosphotransferase) domain 1"/>
    <property type="match status" value="1"/>
</dbReference>
<evidence type="ECO:0000256" key="2">
    <source>
        <dbReference type="ARBA" id="ARBA00022527"/>
    </source>
</evidence>
<dbReference type="InterPro" id="IPR012341">
    <property type="entry name" value="6hp_glycosidase-like_sf"/>
</dbReference>
<sequence length="907" mass="96126">MDAAVSARTEDMAERVTEIAEREGCEVHVDDTWVSVHRPGVDLPAQGWKLHVSARPGTLVATLDRILPLLFHLGCDFKVARSTSVLRELNSGDTDPGAVGKAVTVYPPQDRVVKIGRVLAAALAGHAAPRVPSDRWVHRSAPVYYRYGPFVPQYRVDENGDYELVLIGPDGTFLPGAAGPEFRCPPWASDPFRETTPGPAPGDATATPGPATATSGPATATSGPATATAGREPGGSPAPAGGTPGEENADGAPTLGGRYRLTSGVVRGARGNVYRAEDTASGRRVVIKEARAYVGENADGMDLRLQIRNERRILQALAGVDGVPGLIDHFRHGEDEYLVITEEGSRDLNRFVNEHGLFADDPAGTGRDLAALATRLIGLLDAVHARGVVVRDLSPKNVVLDDDLRCTLVDFGNSRYDGFQIPGWTPGYSVPDQHTGRPSEPADDYFALGGVLFFAATGMHPIGVDPDPARNLERTLMTLAALFPGVTTGVRGLIPRLLALDPAERIAAAADLRHGRHRTGQMTAGRARAVPPRFTRGLLDAVIAHTRDECVRFAEKTMAGPADPRRSAPPVTHVYGGSAGLGMELLHHAETEAVAGELARWTAQAIPPARLPAALFFGRTGTELFLSTARRMLGADVPAGDPIDLGPDERGDYVHGVAGVGTGHLLLADLDPRPGHLAVATECARRLLTGEIRDTRDAVAPAQPGTGVATESGYAHGEAGAATFLLAYHRATGDQAAGEAARRRLDALAGEAATLARVLREPAARPMGASWCQGLSGIVTALVRAARFYDDEWYLETAGAGARACLGIAPQAWVVSQCCGLAGIGEMLVDVALATGEEEFWRGAEHVVELMLTRSGGDLEHPVFPDNTLEGASGSWGMGTPGVLSFLRRLRDRAGARLWTYEWSPPR</sequence>
<comment type="catalytic activity">
    <reaction evidence="8">
        <text>L-seryl-[protein] + ATP = O-phospho-L-seryl-[protein] + ADP + H(+)</text>
        <dbReference type="Rhea" id="RHEA:17989"/>
        <dbReference type="Rhea" id="RHEA-COMP:9863"/>
        <dbReference type="Rhea" id="RHEA-COMP:11604"/>
        <dbReference type="ChEBI" id="CHEBI:15378"/>
        <dbReference type="ChEBI" id="CHEBI:29999"/>
        <dbReference type="ChEBI" id="CHEBI:30616"/>
        <dbReference type="ChEBI" id="CHEBI:83421"/>
        <dbReference type="ChEBI" id="CHEBI:456216"/>
        <dbReference type="EC" id="2.7.11.1"/>
    </reaction>
</comment>
<reference evidence="11 12" key="1">
    <citation type="journal article" date="2019" name="Int. J. Syst. Evol. Microbiol.">
        <title>The Global Catalogue of Microorganisms (GCM) 10K type strain sequencing project: providing services to taxonomists for standard genome sequencing and annotation.</title>
        <authorList>
            <consortium name="The Broad Institute Genomics Platform"/>
            <consortium name="The Broad Institute Genome Sequencing Center for Infectious Disease"/>
            <person name="Wu L."/>
            <person name="Ma J."/>
        </authorList>
    </citation>
    <scope>NUCLEOTIDE SEQUENCE [LARGE SCALE GENOMIC DNA]</scope>
    <source>
        <strain evidence="11 12">JCM 3146</strain>
    </source>
</reference>
<dbReference type="PANTHER" id="PTHR24363">
    <property type="entry name" value="SERINE/THREONINE PROTEIN KINASE"/>
    <property type="match status" value="1"/>
</dbReference>
<dbReference type="Proteomes" id="UP001501822">
    <property type="component" value="Unassembled WGS sequence"/>
</dbReference>
<keyword evidence="6" id="KW-0067">ATP-binding</keyword>
<dbReference type="Pfam" id="PF05147">
    <property type="entry name" value="LANC_like"/>
    <property type="match status" value="1"/>
</dbReference>
<dbReference type="EC" id="2.7.11.1" evidence="1"/>
<keyword evidence="5" id="KW-0418">Kinase</keyword>
<dbReference type="EMBL" id="BAAABM010000054">
    <property type="protein sequence ID" value="GAA0361442.1"/>
    <property type="molecule type" value="Genomic_DNA"/>
</dbReference>
<dbReference type="SMART" id="SM01260">
    <property type="entry name" value="LANC_like"/>
    <property type="match status" value="1"/>
</dbReference>
<accession>A0ABN0XDI6</accession>
<comment type="catalytic activity">
    <reaction evidence="7">
        <text>L-threonyl-[protein] + ATP = O-phospho-L-threonyl-[protein] + ADP + H(+)</text>
        <dbReference type="Rhea" id="RHEA:46608"/>
        <dbReference type="Rhea" id="RHEA-COMP:11060"/>
        <dbReference type="Rhea" id="RHEA-COMP:11605"/>
        <dbReference type="ChEBI" id="CHEBI:15378"/>
        <dbReference type="ChEBI" id="CHEBI:30013"/>
        <dbReference type="ChEBI" id="CHEBI:30616"/>
        <dbReference type="ChEBI" id="CHEBI:61977"/>
        <dbReference type="ChEBI" id="CHEBI:456216"/>
        <dbReference type="EC" id="2.7.11.1"/>
    </reaction>
</comment>
<dbReference type="Gene3D" id="1.50.10.10">
    <property type="match status" value="1"/>
</dbReference>
<dbReference type="Pfam" id="PF00069">
    <property type="entry name" value="Pkinase"/>
    <property type="match status" value="1"/>
</dbReference>
<evidence type="ECO:0000256" key="4">
    <source>
        <dbReference type="ARBA" id="ARBA00022741"/>
    </source>
</evidence>
<evidence type="ECO:0000256" key="1">
    <source>
        <dbReference type="ARBA" id="ARBA00012513"/>
    </source>
</evidence>
<dbReference type="Pfam" id="PF25816">
    <property type="entry name" value="RamC_N"/>
    <property type="match status" value="1"/>
</dbReference>
<protein>
    <recommendedName>
        <fullName evidence="1">non-specific serine/threonine protein kinase</fullName>
        <ecNumber evidence="1">2.7.11.1</ecNumber>
    </recommendedName>
</protein>
<keyword evidence="4" id="KW-0547">Nucleotide-binding</keyword>
<dbReference type="PANTHER" id="PTHR24363:SF0">
    <property type="entry name" value="SERINE_THREONINE KINASE LIKE DOMAIN CONTAINING 1"/>
    <property type="match status" value="1"/>
</dbReference>
<evidence type="ECO:0000256" key="5">
    <source>
        <dbReference type="ARBA" id="ARBA00022777"/>
    </source>
</evidence>
<dbReference type="InterPro" id="IPR057929">
    <property type="entry name" value="RamC_N"/>
</dbReference>
<dbReference type="InterPro" id="IPR011009">
    <property type="entry name" value="Kinase-like_dom_sf"/>
</dbReference>
<dbReference type="SMART" id="SM00220">
    <property type="entry name" value="S_TKc"/>
    <property type="match status" value="1"/>
</dbReference>
<proteinExistence type="predicted"/>
<keyword evidence="12" id="KW-1185">Reference proteome</keyword>
<name>A0ABN0XDI6_9ACTN</name>
<dbReference type="InterPro" id="IPR000719">
    <property type="entry name" value="Prot_kinase_dom"/>
</dbReference>
<feature type="domain" description="Protein kinase" evidence="10">
    <location>
        <begin position="259"/>
        <end position="517"/>
    </location>
</feature>
<evidence type="ECO:0000256" key="9">
    <source>
        <dbReference type="SAM" id="MobiDB-lite"/>
    </source>
</evidence>
<dbReference type="PRINTS" id="PR01950">
    <property type="entry name" value="LANCSUPER"/>
</dbReference>
<dbReference type="SUPFAM" id="SSF56112">
    <property type="entry name" value="Protein kinase-like (PK-like)"/>
    <property type="match status" value="1"/>
</dbReference>
<evidence type="ECO:0000256" key="3">
    <source>
        <dbReference type="ARBA" id="ARBA00022679"/>
    </source>
</evidence>
<dbReference type="SUPFAM" id="SSF158745">
    <property type="entry name" value="LanC-like"/>
    <property type="match status" value="1"/>
</dbReference>
<feature type="region of interest" description="Disordered" evidence="9">
    <location>
        <begin position="177"/>
        <end position="259"/>
    </location>
</feature>
<dbReference type="InterPro" id="IPR007822">
    <property type="entry name" value="LANC-like"/>
</dbReference>
<keyword evidence="2" id="KW-0723">Serine/threonine-protein kinase</keyword>
<evidence type="ECO:0000256" key="7">
    <source>
        <dbReference type="ARBA" id="ARBA00047899"/>
    </source>
</evidence>
<evidence type="ECO:0000313" key="11">
    <source>
        <dbReference type="EMBL" id="GAA0361442.1"/>
    </source>
</evidence>
<dbReference type="PROSITE" id="PS50011">
    <property type="entry name" value="PROTEIN_KINASE_DOM"/>
    <property type="match status" value="1"/>
</dbReference>
<dbReference type="InterPro" id="IPR058053">
    <property type="entry name" value="RamC_C"/>
</dbReference>
<keyword evidence="3" id="KW-0808">Transferase</keyword>
<evidence type="ECO:0000313" key="12">
    <source>
        <dbReference type="Proteomes" id="UP001501822"/>
    </source>
</evidence>
<organism evidence="11 12">
    <name type="scientific">Actinoallomurus spadix</name>
    <dbReference type="NCBI Taxonomy" id="79912"/>
    <lineage>
        <taxon>Bacteria</taxon>
        <taxon>Bacillati</taxon>
        <taxon>Actinomycetota</taxon>
        <taxon>Actinomycetes</taxon>
        <taxon>Streptosporangiales</taxon>
        <taxon>Thermomonosporaceae</taxon>
        <taxon>Actinoallomurus</taxon>
    </lineage>
</organism>
<dbReference type="Gene3D" id="3.30.200.20">
    <property type="entry name" value="Phosphorylase Kinase, domain 1"/>
    <property type="match status" value="1"/>
</dbReference>
<evidence type="ECO:0000256" key="8">
    <source>
        <dbReference type="ARBA" id="ARBA00048679"/>
    </source>
</evidence>
<comment type="caution">
    <text evidence="11">The sequence shown here is derived from an EMBL/GenBank/DDBJ whole genome shotgun (WGS) entry which is preliminary data.</text>
</comment>
<gene>
    <name evidence="11" type="primary">lanKC_2</name>
    <name evidence="11" type="ORF">GCM10010151_59270</name>
</gene>
<feature type="compositionally biased region" description="Low complexity" evidence="9">
    <location>
        <begin position="195"/>
        <end position="241"/>
    </location>
</feature>
<evidence type="ECO:0000259" key="10">
    <source>
        <dbReference type="PROSITE" id="PS50011"/>
    </source>
</evidence>
<evidence type="ECO:0000256" key="6">
    <source>
        <dbReference type="ARBA" id="ARBA00022840"/>
    </source>
</evidence>
<dbReference type="CDD" id="cd04791">
    <property type="entry name" value="LanC_SerThrkinase"/>
    <property type="match status" value="1"/>
</dbReference>
<dbReference type="NCBIfam" id="NF038150">
    <property type="entry name" value="lanthi_synth_IV"/>
    <property type="match status" value="1"/>
</dbReference>